<gene>
    <name evidence="4" type="ORF">BCR37DRAFT_378678</name>
</gene>
<keyword evidence="5" id="KW-1185">Reference proteome</keyword>
<dbReference type="GeneID" id="63785695"/>
<evidence type="ECO:0000256" key="3">
    <source>
        <dbReference type="ARBA" id="ARBA00022787"/>
    </source>
</evidence>
<name>A0A1Y2FKG2_PROLT</name>
<reference evidence="4 5" key="1">
    <citation type="submission" date="2016-07" db="EMBL/GenBank/DDBJ databases">
        <title>Pervasive Adenine N6-methylation of Active Genes in Fungi.</title>
        <authorList>
            <consortium name="DOE Joint Genome Institute"/>
            <person name="Mondo S.J."/>
            <person name="Dannebaum R.O."/>
            <person name="Kuo R.C."/>
            <person name="Labutti K."/>
            <person name="Haridas S."/>
            <person name="Kuo A."/>
            <person name="Salamov A."/>
            <person name="Ahrendt S.R."/>
            <person name="Lipzen A."/>
            <person name="Sullivan W."/>
            <person name="Andreopoulos W.B."/>
            <person name="Clum A."/>
            <person name="Lindquist E."/>
            <person name="Daum C."/>
            <person name="Ramamoorthy G.K."/>
            <person name="Gryganskyi A."/>
            <person name="Culley D."/>
            <person name="Magnuson J.K."/>
            <person name="James T.Y."/>
            <person name="O'Malley M.A."/>
            <person name="Stajich J.E."/>
            <person name="Spatafora J.W."/>
            <person name="Visel A."/>
            <person name="Grigoriev I.V."/>
        </authorList>
    </citation>
    <scope>NUCLEOTIDE SEQUENCE [LARGE SCALE GENOMIC DNA]</scope>
    <source>
        <strain evidence="4 5">12-1054</strain>
    </source>
</reference>
<proteinExistence type="inferred from homology"/>
<dbReference type="GO" id="GO:0051170">
    <property type="term" value="P:import into nucleus"/>
    <property type="evidence" value="ECO:0007669"/>
    <property type="project" value="TreeGrafter"/>
</dbReference>
<evidence type="ECO:0000256" key="2">
    <source>
        <dbReference type="ARBA" id="ARBA00006617"/>
    </source>
</evidence>
<dbReference type="GO" id="GO:0005741">
    <property type="term" value="C:mitochondrial outer membrane"/>
    <property type="evidence" value="ECO:0007669"/>
    <property type="project" value="UniProtKB-SubCell"/>
</dbReference>
<keyword evidence="3" id="KW-0472">Membrane</keyword>
<dbReference type="STRING" id="56484.A0A1Y2FKG2"/>
<keyword evidence="3" id="KW-0496">Mitochondrion</keyword>
<dbReference type="Gene3D" id="3.40.50.720">
    <property type="entry name" value="NAD(P)-binding Rossmann-like Domain"/>
    <property type="match status" value="1"/>
</dbReference>
<accession>A0A1Y2FKG2</accession>
<dbReference type="SUPFAM" id="SSF51735">
    <property type="entry name" value="NAD(P)-binding Rossmann-fold domains"/>
    <property type="match status" value="1"/>
</dbReference>
<evidence type="ECO:0000256" key="1">
    <source>
        <dbReference type="ARBA" id="ARBA00004450"/>
    </source>
</evidence>
<comment type="subcellular location">
    <subcellularLocation>
        <location evidence="1">Mitochondrion outer membrane</location>
        <topology evidence="1">Peripheral membrane protein</topology>
    </subcellularLocation>
</comment>
<dbReference type="OMA" id="CIENAKA"/>
<comment type="similarity">
    <text evidence="2">Belongs to the FMP52 family.</text>
</comment>
<evidence type="ECO:0000313" key="5">
    <source>
        <dbReference type="Proteomes" id="UP000193685"/>
    </source>
</evidence>
<dbReference type="RefSeq" id="XP_040726001.1">
    <property type="nucleotide sequence ID" value="XM_040869096.1"/>
</dbReference>
<organism evidence="4 5">
    <name type="scientific">Protomyces lactucae-debilis</name>
    <dbReference type="NCBI Taxonomy" id="2754530"/>
    <lineage>
        <taxon>Eukaryota</taxon>
        <taxon>Fungi</taxon>
        <taxon>Dikarya</taxon>
        <taxon>Ascomycota</taxon>
        <taxon>Taphrinomycotina</taxon>
        <taxon>Taphrinomycetes</taxon>
        <taxon>Taphrinales</taxon>
        <taxon>Protomycetaceae</taxon>
        <taxon>Protomyces</taxon>
    </lineage>
</organism>
<dbReference type="OrthoDB" id="430436at2759"/>
<dbReference type="EMBL" id="MCFI01000007">
    <property type="protein sequence ID" value="ORY83706.1"/>
    <property type="molecule type" value="Genomic_DNA"/>
</dbReference>
<dbReference type="AlphaFoldDB" id="A0A1Y2FKG2"/>
<sequence length="242" mass="25951">MTRALIFGSTGAVGKALALELAHHSKYTEIRAVVRGDISSQDYYASCPGAQAGQAPAHLHVIKLDFSSHEKLRERAAHLQGFDDIYVSLGTTRATAGSAERFLEIDQELPVLLARLAVSSGDKQPAKQHILYVSSKNANASSYFLYPKSKGATEERLKALGGTNTHVSIFRPGLLELQQSRPESRMAESIFAPIITSFRHIGVRSMSAGVGEVAKAMRKVAAGEGQAGSTFENAAILQLASE</sequence>
<keyword evidence="3" id="KW-1000">Mitochondrion outer membrane</keyword>
<evidence type="ECO:0000313" key="4">
    <source>
        <dbReference type="EMBL" id="ORY83706.1"/>
    </source>
</evidence>
<dbReference type="PANTHER" id="PTHR14097:SF7">
    <property type="entry name" value="OXIDOREDUCTASE HTATIP2"/>
    <property type="match status" value="1"/>
</dbReference>
<dbReference type="Proteomes" id="UP000193685">
    <property type="component" value="Unassembled WGS sequence"/>
</dbReference>
<dbReference type="InterPro" id="IPR036291">
    <property type="entry name" value="NAD(P)-bd_dom_sf"/>
</dbReference>
<comment type="caution">
    <text evidence="4">The sequence shown here is derived from an EMBL/GenBank/DDBJ whole genome shotgun (WGS) entry which is preliminary data.</text>
</comment>
<protein>
    <recommendedName>
        <fullName evidence="6">NAD(P)-binding domain-containing protein</fullName>
    </recommendedName>
</protein>
<dbReference type="PANTHER" id="PTHR14097">
    <property type="entry name" value="OXIDOREDUCTASE HTATIP2"/>
    <property type="match status" value="1"/>
</dbReference>
<evidence type="ECO:0008006" key="6">
    <source>
        <dbReference type="Google" id="ProtNLM"/>
    </source>
</evidence>